<feature type="region of interest" description="Disordered" evidence="1">
    <location>
        <begin position="87"/>
        <end position="118"/>
    </location>
</feature>
<reference evidence="2 3" key="1">
    <citation type="submission" date="2020-07" db="EMBL/GenBank/DDBJ databases">
        <title>Sequencing the genomes of 1000 actinobacteria strains.</title>
        <authorList>
            <person name="Klenk H.-P."/>
        </authorList>
    </citation>
    <scope>NUCLEOTIDE SEQUENCE [LARGE SCALE GENOMIC DNA]</scope>
    <source>
        <strain evidence="2 3">DSM 18448</strain>
    </source>
</reference>
<name>A0A852ZCS0_9ACTN</name>
<dbReference type="AlphaFoldDB" id="A0A852ZCS0"/>
<evidence type="ECO:0000256" key="1">
    <source>
        <dbReference type="SAM" id="MobiDB-lite"/>
    </source>
</evidence>
<dbReference type="InterPro" id="IPR051704">
    <property type="entry name" value="FAD_aromatic-hydroxylase"/>
</dbReference>
<dbReference type="InterPro" id="IPR036188">
    <property type="entry name" value="FAD/NAD-bd_sf"/>
</dbReference>
<evidence type="ECO:0000313" key="2">
    <source>
        <dbReference type="EMBL" id="NYH89975.1"/>
    </source>
</evidence>
<organism evidence="2 3">
    <name type="scientific">Actinopolymorpha rutila</name>
    <dbReference type="NCBI Taxonomy" id="446787"/>
    <lineage>
        <taxon>Bacteria</taxon>
        <taxon>Bacillati</taxon>
        <taxon>Actinomycetota</taxon>
        <taxon>Actinomycetes</taxon>
        <taxon>Propionibacteriales</taxon>
        <taxon>Actinopolymorphaceae</taxon>
        <taxon>Actinopolymorpha</taxon>
    </lineage>
</organism>
<keyword evidence="3" id="KW-1185">Reference proteome</keyword>
<gene>
    <name evidence="2" type="ORF">F4554_002613</name>
</gene>
<dbReference type="Proteomes" id="UP000579605">
    <property type="component" value="Unassembled WGS sequence"/>
</dbReference>
<feature type="compositionally biased region" description="Low complexity" evidence="1">
    <location>
        <begin position="95"/>
        <end position="106"/>
    </location>
</feature>
<sequence length="118" mass="12478">MLAGQGASLGMAGAYVLADNVAAAPDVEAGLAAYERAWRPLTEEKQRSARNLARWFLPRSRAELVVRRVALRLLALPGTDRLLAGALTGKPAPVPTAAVTSPSCSGRARRSGSRPESW</sequence>
<dbReference type="PANTHER" id="PTHR46865">
    <property type="entry name" value="OXIDOREDUCTASE-RELATED"/>
    <property type="match status" value="1"/>
</dbReference>
<dbReference type="SUPFAM" id="SSF51905">
    <property type="entry name" value="FAD/NAD(P)-binding domain"/>
    <property type="match status" value="1"/>
</dbReference>
<accession>A0A852ZCS0</accession>
<proteinExistence type="predicted"/>
<evidence type="ECO:0000313" key="3">
    <source>
        <dbReference type="Proteomes" id="UP000579605"/>
    </source>
</evidence>
<dbReference type="RefSeq" id="WP_179787609.1">
    <property type="nucleotide sequence ID" value="NZ_BAAARR010000010.1"/>
</dbReference>
<protein>
    <submittedName>
        <fullName evidence="2">2-polyprenyl-6-methoxyphenol hydroxylase-like FAD-dependent oxidoreductase</fullName>
    </submittedName>
</protein>
<dbReference type="EMBL" id="JACBZH010000001">
    <property type="protein sequence ID" value="NYH89975.1"/>
    <property type="molecule type" value="Genomic_DNA"/>
</dbReference>
<dbReference type="Gene3D" id="3.50.50.60">
    <property type="entry name" value="FAD/NAD(P)-binding domain"/>
    <property type="match status" value="1"/>
</dbReference>
<comment type="caution">
    <text evidence="2">The sequence shown here is derived from an EMBL/GenBank/DDBJ whole genome shotgun (WGS) entry which is preliminary data.</text>
</comment>